<keyword evidence="14" id="KW-1185">Reference proteome</keyword>
<dbReference type="Gene3D" id="3.40.50.300">
    <property type="entry name" value="P-loop containing nucleotide triphosphate hydrolases"/>
    <property type="match status" value="1"/>
</dbReference>
<evidence type="ECO:0000256" key="9">
    <source>
        <dbReference type="ARBA" id="ARBA00044673"/>
    </source>
</evidence>
<dbReference type="PANTHER" id="PTHR12755:SF3">
    <property type="entry name" value="POLYNUCLEOTIDE 5'-HYDROXYL-KINASE NOL9"/>
    <property type="match status" value="1"/>
</dbReference>
<keyword evidence="3" id="KW-0808">Transferase</keyword>
<organism evidence="11 13">
    <name type="scientific">Pyrodictium delaneyi</name>
    <dbReference type="NCBI Taxonomy" id="1273541"/>
    <lineage>
        <taxon>Archaea</taxon>
        <taxon>Thermoproteota</taxon>
        <taxon>Thermoprotei</taxon>
        <taxon>Desulfurococcales</taxon>
        <taxon>Pyrodictiaceae</taxon>
        <taxon>Pyrodictium</taxon>
    </lineage>
</organism>
<accession>A0A0P0N1U5</accession>
<dbReference type="RefSeq" id="WP_055407936.1">
    <property type="nucleotide sequence ID" value="NZ_CP013011.1"/>
</dbReference>
<reference evidence="12 14" key="2">
    <citation type="submission" date="2017-05" db="EMBL/GenBank/DDBJ databases">
        <title>The draft genome of the hyperthermophilic archaeon 'Pyrodictium delaneyi strain Hulk', an iron and nitrate reducer, reveals the capacity for sulfate reduction.</title>
        <authorList>
            <person name="Demey L.M."/>
            <person name="Miller C."/>
            <person name="Manzella M."/>
            <person name="Reguera G."/>
            <person name="Kashefi K."/>
        </authorList>
    </citation>
    <scope>NUCLEOTIDE SEQUENCE [LARGE SCALE GENOMIC DNA]</scope>
    <source>
        <strain evidence="12 14">Hulk</strain>
    </source>
</reference>
<dbReference type="GeneID" id="26098835"/>
<proteinExistence type="predicted"/>
<sequence length="427" mass="47588">MKVQLVLEPGHIVRVEGPLRARVIYGQVLVLGAVFNAGDEFEVPQYRSYAVKALVESRIDFEVGHGGIIERPRLGEEVIDTWVYSIDEALRKDCRTFIVIGPVDAGKSSVTALIANRALLRGLRVGVVDADVGQADVGPPACVSAAEARRFVLWLRELRAEYMRFVGSITPQRVERRIVASVVELAAKLRSAGVDVIVVDTDGWIQGLNSLEYKAEMARYLAADTVYVVGDEKLYKMAKNMFAGQRCGVFYLPSPRVKHERDREERRNLRSQAYRRYLEPLYERIVELDKVSIYGSCFFSGEILPENHAKMLQELFRVPVIAASETYDTVYVVTVGQPEPAGIEKAASVYQKQVYILDKNLAVNALVSLIGPDGEEKALAILRDIDPRRMVAKLATPYTGEVKGLVLGGIRLSEDYEEAGRPLRCVI</sequence>
<dbReference type="EMBL" id="CP013011">
    <property type="protein sequence ID" value="ALL00555.1"/>
    <property type="molecule type" value="Genomic_DNA"/>
</dbReference>
<dbReference type="EC" id="2.7.1.78" evidence="2"/>
<dbReference type="InterPro" id="IPR032319">
    <property type="entry name" value="CLP1_P"/>
</dbReference>
<dbReference type="OrthoDB" id="359472at2157"/>
<gene>
    <name evidence="12" type="ORF">Pdsh_09090</name>
    <name evidence="11" type="ORF">Pyrde_0505</name>
</gene>
<dbReference type="GO" id="GO:0051734">
    <property type="term" value="F:ATP-dependent polynucleotide 5'-hydroxyl-kinase activity"/>
    <property type="evidence" value="ECO:0007669"/>
    <property type="project" value="UniProtKB-EC"/>
</dbReference>
<keyword evidence="5" id="KW-0418">Kinase</keyword>
<dbReference type="InterPro" id="IPR027417">
    <property type="entry name" value="P-loop_NTPase"/>
</dbReference>
<comment type="catalytic activity">
    <reaction evidence="9">
        <text>a 5'-end dephospho-2'-deoxyribonucleoside-DNA + ATP = a 5'-end 5'-phospho-2'-deoxyribonucleoside-DNA + ADP + H(+)</text>
        <dbReference type="Rhea" id="RHEA:15669"/>
        <dbReference type="Rhea" id="RHEA-COMP:13180"/>
        <dbReference type="Rhea" id="RHEA-COMP:13184"/>
        <dbReference type="ChEBI" id="CHEBI:15378"/>
        <dbReference type="ChEBI" id="CHEBI:30616"/>
        <dbReference type="ChEBI" id="CHEBI:136412"/>
        <dbReference type="ChEBI" id="CHEBI:136416"/>
        <dbReference type="ChEBI" id="CHEBI:456216"/>
        <dbReference type="EC" id="2.7.1.78"/>
    </reaction>
</comment>
<evidence type="ECO:0000256" key="7">
    <source>
        <dbReference type="ARBA" id="ARBA00024737"/>
    </source>
</evidence>
<dbReference type="Proteomes" id="UP000058613">
    <property type="component" value="Chromosome"/>
</dbReference>
<evidence type="ECO:0000313" key="13">
    <source>
        <dbReference type="Proteomes" id="UP000058613"/>
    </source>
</evidence>
<dbReference type="AlphaFoldDB" id="A0A0P0N1U5"/>
<comment type="function">
    <text evidence="7">Polynucleotide kinase that can phosphorylate the 5'-hydroxyl groups of both single-stranded RNA (ssRNA) and single-stranded DNA (ssDNA). Exhibits a strong preference for ssRNA.</text>
</comment>
<dbReference type="InterPro" id="IPR045116">
    <property type="entry name" value="Clp1/Grc3"/>
</dbReference>
<protein>
    <recommendedName>
        <fullName evidence="2">polynucleotide 5'-hydroxyl-kinase</fullName>
        <ecNumber evidence="2">2.7.1.78</ecNumber>
    </recommendedName>
</protein>
<evidence type="ECO:0000313" key="12">
    <source>
        <dbReference type="EMBL" id="OWJ54017.1"/>
    </source>
</evidence>
<evidence type="ECO:0000256" key="1">
    <source>
        <dbReference type="ARBA" id="ARBA00001968"/>
    </source>
</evidence>
<evidence type="ECO:0000259" key="10">
    <source>
        <dbReference type="Pfam" id="PF16575"/>
    </source>
</evidence>
<dbReference type="PANTHER" id="PTHR12755">
    <property type="entry name" value="CLEAVAGE/POLYADENYLATION FACTOR IA SUBUNIT CLP1P"/>
    <property type="match status" value="1"/>
</dbReference>
<keyword evidence="6" id="KW-0067">ATP-binding</keyword>
<feature type="domain" description="Clp1 P-loop" evidence="10">
    <location>
        <begin position="101"/>
        <end position="279"/>
    </location>
</feature>
<evidence type="ECO:0000256" key="5">
    <source>
        <dbReference type="ARBA" id="ARBA00022777"/>
    </source>
</evidence>
<keyword evidence="4" id="KW-0547">Nucleotide-binding</keyword>
<evidence type="ECO:0000256" key="4">
    <source>
        <dbReference type="ARBA" id="ARBA00022741"/>
    </source>
</evidence>
<evidence type="ECO:0000313" key="11">
    <source>
        <dbReference type="EMBL" id="ALL00555.1"/>
    </source>
</evidence>
<dbReference type="STRING" id="1273541.Pyrde_0505"/>
<name>A0A0P0N1U5_9CREN</name>
<comment type="catalytic activity">
    <reaction evidence="8">
        <text>a 5'-end dephospho-ribonucleoside-RNA + ATP = a 5'-end 5'-phospho-ribonucleoside-RNA + ADP + H(+)</text>
        <dbReference type="Rhea" id="RHEA:54580"/>
        <dbReference type="Rhea" id="RHEA-COMP:13936"/>
        <dbReference type="Rhea" id="RHEA-COMP:15179"/>
        <dbReference type="ChEBI" id="CHEBI:15378"/>
        <dbReference type="ChEBI" id="CHEBI:30616"/>
        <dbReference type="ChEBI" id="CHEBI:138282"/>
        <dbReference type="ChEBI" id="CHEBI:138284"/>
        <dbReference type="ChEBI" id="CHEBI:456216"/>
        <dbReference type="EC" id="2.7.1.78"/>
    </reaction>
</comment>
<evidence type="ECO:0000256" key="2">
    <source>
        <dbReference type="ARBA" id="ARBA00012157"/>
    </source>
</evidence>
<dbReference type="GO" id="GO:0005524">
    <property type="term" value="F:ATP binding"/>
    <property type="evidence" value="ECO:0007669"/>
    <property type="project" value="UniProtKB-KW"/>
</dbReference>
<evidence type="ECO:0000256" key="6">
    <source>
        <dbReference type="ARBA" id="ARBA00022840"/>
    </source>
</evidence>
<evidence type="ECO:0000256" key="3">
    <source>
        <dbReference type="ARBA" id="ARBA00022679"/>
    </source>
</evidence>
<evidence type="ECO:0000256" key="8">
    <source>
        <dbReference type="ARBA" id="ARBA00044641"/>
    </source>
</evidence>
<reference evidence="11 13" key="1">
    <citation type="submission" date="2015-10" db="EMBL/GenBank/DDBJ databases">
        <title>Complete genome sequence of hyperthermophilic archaeon Pyrodictium delaneyi Su06.</title>
        <authorList>
            <person name="Jung J.-H."/>
            <person name="Lin J."/>
            <person name="Holden J.F."/>
            <person name="Park C.-S."/>
        </authorList>
    </citation>
    <scope>NUCLEOTIDE SEQUENCE [LARGE SCALE GENOMIC DNA]</scope>
    <source>
        <strain evidence="11 13">Su06</strain>
    </source>
</reference>
<dbReference type="Proteomes" id="UP000196694">
    <property type="component" value="Unassembled WGS sequence"/>
</dbReference>
<comment type="cofactor">
    <cofactor evidence="1">
        <name>a divalent metal cation</name>
        <dbReference type="ChEBI" id="CHEBI:60240"/>
    </cofactor>
</comment>
<dbReference type="SUPFAM" id="SSF52540">
    <property type="entry name" value="P-loop containing nucleoside triphosphate hydrolases"/>
    <property type="match status" value="1"/>
</dbReference>
<evidence type="ECO:0000313" key="14">
    <source>
        <dbReference type="Proteomes" id="UP000196694"/>
    </source>
</evidence>
<dbReference type="Pfam" id="PF16575">
    <property type="entry name" value="CLP1_P"/>
    <property type="match status" value="1"/>
</dbReference>
<dbReference type="EMBL" id="NCQP01000007">
    <property type="protein sequence ID" value="OWJ54017.1"/>
    <property type="molecule type" value="Genomic_DNA"/>
</dbReference>
<dbReference type="GO" id="GO:0006396">
    <property type="term" value="P:RNA processing"/>
    <property type="evidence" value="ECO:0007669"/>
    <property type="project" value="InterPro"/>
</dbReference>
<dbReference type="KEGG" id="pdl:Pyrde_0505"/>